<comment type="subunit">
    <text evidence="10">Interacts (via lumenal domain) with lysosomal protein MFSD1; the interaction starts while both proteins are still in the endoplasmic reticulum and is required for stabilization of MFSD1 in lysosomes but has no direct effect on its targeting to lysosomes or transporter activity.</text>
</comment>
<keyword evidence="6" id="KW-0325">Glycoprotein</keyword>
<protein>
    <submittedName>
        <fullName evidence="12">GLMP protein</fullName>
    </submittedName>
</protein>
<dbReference type="PANTHER" id="PTHR31981">
    <property type="entry name" value="GLYCOSYLATED LYSOSOMAL MEMBRANE PROTEIN"/>
    <property type="match status" value="1"/>
</dbReference>
<dbReference type="InterPro" id="IPR029382">
    <property type="entry name" value="NCU-G1"/>
</dbReference>
<keyword evidence="13" id="KW-1185">Reference proteome</keyword>
<name>A0A836FPQ6_9HYME</name>
<proteinExistence type="inferred from homology"/>
<evidence type="ECO:0000256" key="9">
    <source>
        <dbReference type="ARBA" id="ARBA00024189"/>
    </source>
</evidence>
<comment type="caution">
    <text evidence="12">The sequence shown here is derived from an EMBL/GenBank/DDBJ whole genome shotgun (WGS) entry which is preliminary data.</text>
</comment>
<dbReference type="GO" id="GO:0005765">
    <property type="term" value="C:lysosomal membrane"/>
    <property type="evidence" value="ECO:0007669"/>
    <property type="project" value="UniProtKB-SubCell"/>
</dbReference>
<evidence type="ECO:0000256" key="3">
    <source>
        <dbReference type="ARBA" id="ARBA00022729"/>
    </source>
</evidence>
<evidence type="ECO:0000256" key="1">
    <source>
        <dbReference type="ARBA" id="ARBA00010599"/>
    </source>
</evidence>
<keyword evidence="2 11" id="KW-0812">Transmembrane</keyword>
<evidence type="ECO:0000256" key="6">
    <source>
        <dbReference type="ARBA" id="ARBA00023180"/>
    </source>
</evidence>
<comment type="similarity">
    <text evidence="1">Belongs to the GLMP family.</text>
</comment>
<keyword evidence="3" id="KW-0732">Signal</keyword>
<evidence type="ECO:0000256" key="8">
    <source>
        <dbReference type="ARBA" id="ARBA00024176"/>
    </source>
</evidence>
<dbReference type="AlphaFoldDB" id="A0A836FPQ6"/>
<evidence type="ECO:0000313" key="13">
    <source>
        <dbReference type="Proteomes" id="UP000668214"/>
    </source>
</evidence>
<feature type="transmembrane region" description="Helical" evidence="11">
    <location>
        <begin position="432"/>
        <end position="457"/>
    </location>
</feature>
<evidence type="ECO:0000256" key="7">
    <source>
        <dbReference type="ARBA" id="ARBA00023228"/>
    </source>
</evidence>
<reference evidence="12" key="1">
    <citation type="submission" date="2020-02" db="EMBL/GenBank/DDBJ databases">
        <title>Relaxed selection underlies rapid genomic changes in the transitions from sociality to social parasitism in ants.</title>
        <authorList>
            <person name="Bi X."/>
        </authorList>
    </citation>
    <scope>NUCLEOTIDE SEQUENCE</scope>
    <source>
        <strain evidence="12">BGI-DK2014c</strain>
        <tissue evidence="12">Whole body</tissue>
    </source>
</reference>
<keyword evidence="5 11" id="KW-0472">Membrane</keyword>
<dbReference type="Pfam" id="PF15065">
    <property type="entry name" value="NCU-G1"/>
    <property type="match status" value="1"/>
</dbReference>
<keyword evidence="7" id="KW-0458">Lysosome</keyword>
<evidence type="ECO:0000256" key="2">
    <source>
        <dbReference type="ARBA" id="ARBA00022692"/>
    </source>
</evidence>
<dbReference type="EMBL" id="JAANIA010000898">
    <property type="protein sequence ID" value="KAG5322788.1"/>
    <property type="molecule type" value="Genomic_DNA"/>
</dbReference>
<evidence type="ECO:0000313" key="12">
    <source>
        <dbReference type="EMBL" id="KAG5322788.1"/>
    </source>
</evidence>
<dbReference type="PANTHER" id="PTHR31981:SF1">
    <property type="entry name" value="GLYCOSYLATED LYSOSOMAL MEMBRANE PROTEIN"/>
    <property type="match status" value="1"/>
</dbReference>
<evidence type="ECO:0000256" key="4">
    <source>
        <dbReference type="ARBA" id="ARBA00022989"/>
    </source>
</evidence>
<keyword evidence="4 11" id="KW-1133">Transmembrane helix</keyword>
<sequence>MRDNVPRLGNSTTVGGIRRPMGYEFPSLGAKGGSYYIFTMLTNVKNSPKSVVSLSHAREEDVGMASALTFCLLLVAALADSVFSTQRTLRSWVNQDCGDPCRERNVTTLYLRADGPNDTLHYLWDFIGTPSVLLAITSPSAYLNITWDDYLARRENSVVFSEKPSYSFGVIINKIIEFNDVNDTALIDTADVINTNVLHSEYFNWRLVSLLKNSEFVSLDMEGNSYHDTAKNISRYGSIKLSLRGFCTVDHSDMVPHMLHTENSTQVDIILDHIQTNQTFARSRFAIELLVVGGGDPEALMFVDPKKSLDDEHTPGIFEVVEVRTPPYREQDGALDAGSYLQWRPVSYISASRDVTSSTETVQYPPKQVFNYSSIKNSMLYCYYGETVDLLLQKIMVSLGSKGDGFYKKTNYLTWTFMIGYGTPPEERFSSLVIMIISIGLGLPLLIMIITGLYLCIRRMPKRHGNAYLNR</sequence>
<evidence type="ECO:0000256" key="11">
    <source>
        <dbReference type="SAM" id="Phobius"/>
    </source>
</evidence>
<comment type="function">
    <text evidence="8">Required to protect lysosomal transporter MFSD1 from lysosomal proteolysis and for MFSD1 lysosomal localization.</text>
</comment>
<feature type="non-terminal residue" evidence="12">
    <location>
        <position position="471"/>
    </location>
</feature>
<evidence type="ECO:0000256" key="5">
    <source>
        <dbReference type="ARBA" id="ARBA00023136"/>
    </source>
</evidence>
<evidence type="ECO:0000256" key="10">
    <source>
        <dbReference type="ARBA" id="ARBA00044960"/>
    </source>
</evidence>
<gene>
    <name evidence="12" type="primary">Glmp</name>
    <name evidence="12" type="ORF">G6Z78_0010330</name>
</gene>
<dbReference type="Proteomes" id="UP000668214">
    <property type="component" value="Unassembled WGS sequence"/>
</dbReference>
<organism evidence="12 13">
    <name type="scientific">Pseudoatta argentina</name>
    <dbReference type="NCBI Taxonomy" id="621737"/>
    <lineage>
        <taxon>Eukaryota</taxon>
        <taxon>Metazoa</taxon>
        <taxon>Ecdysozoa</taxon>
        <taxon>Arthropoda</taxon>
        <taxon>Hexapoda</taxon>
        <taxon>Insecta</taxon>
        <taxon>Pterygota</taxon>
        <taxon>Neoptera</taxon>
        <taxon>Endopterygota</taxon>
        <taxon>Hymenoptera</taxon>
        <taxon>Apocrita</taxon>
        <taxon>Aculeata</taxon>
        <taxon>Formicoidea</taxon>
        <taxon>Formicidae</taxon>
        <taxon>Myrmicinae</taxon>
        <taxon>Pseudoatta</taxon>
    </lineage>
</organism>
<feature type="non-terminal residue" evidence="12">
    <location>
        <position position="1"/>
    </location>
</feature>
<accession>A0A836FPQ6</accession>
<comment type="subcellular location">
    <subcellularLocation>
        <location evidence="9">Lysosome membrane</location>
        <topology evidence="9">Single-pass type I membrane protein</topology>
        <orientation evidence="9">Lumenal side</orientation>
    </subcellularLocation>
</comment>